<dbReference type="EMBL" id="SOFM01000009">
    <property type="protein sequence ID" value="TFC06830.1"/>
    <property type="molecule type" value="Genomic_DNA"/>
</dbReference>
<dbReference type="AlphaFoldDB" id="A0A4V3IDH5"/>
<dbReference type="RefSeq" id="WP_134507151.1">
    <property type="nucleotide sequence ID" value="NZ_SOFM01000009.1"/>
</dbReference>
<dbReference type="SUPFAM" id="SSF52833">
    <property type="entry name" value="Thioredoxin-like"/>
    <property type="match status" value="1"/>
</dbReference>
<protein>
    <submittedName>
        <fullName evidence="1">Thioredoxin family protein</fullName>
    </submittedName>
</protein>
<evidence type="ECO:0000313" key="1">
    <source>
        <dbReference type="EMBL" id="TFC06830.1"/>
    </source>
</evidence>
<accession>A0A4V3IDH5</accession>
<dbReference type="InterPro" id="IPR036249">
    <property type="entry name" value="Thioredoxin-like_sf"/>
</dbReference>
<reference evidence="1 2" key="1">
    <citation type="submission" date="2019-03" db="EMBL/GenBank/DDBJ databases">
        <title>Genomics of glacier-inhabiting Cryobacterium strains.</title>
        <authorList>
            <person name="Liu Q."/>
            <person name="Xin Y.-H."/>
        </authorList>
    </citation>
    <scope>NUCLEOTIDE SEQUENCE [LARGE SCALE GENOMIC DNA]</scope>
    <source>
        <strain evidence="1 2">RHLT2-21</strain>
    </source>
</reference>
<evidence type="ECO:0000313" key="2">
    <source>
        <dbReference type="Proteomes" id="UP000297643"/>
    </source>
</evidence>
<dbReference type="Proteomes" id="UP000297643">
    <property type="component" value="Unassembled WGS sequence"/>
</dbReference>
<comment type="caution">
    <text evidence="1">The sequence shown here is derived from an EMBL/GenBank/DDBJ whole genome shotgun (WGS) entry which is preliminary data.</text>
</comment>
<name>A0A4V3IDH5_9MICO</name>
<gene>
    <name evidence="1" type="ORF">E3O32_03775</name>
</gene>
<sequence>MTRIILLTQASCVSCEQAKIALARLALEFPLEVEEIPLGSETGRALALRHAVAFAPGVLVDGALFSYGRLPEKKLRHQLSQLVKMTGAARIGASE</sequence>
<proteinExistence type="predicted"/>
<keyword evidence="2" id="KW-1185">Reference proteome</keyword>
<organism evidence="1 2">
    <name type="scientific">Cryobacterium mannosilyticum</name>
    <dbReference type="NCBI Taxonomy" id="1259190"/>
    <lineage>
        <taxon>Bacteria</taxon>
        <taxon>Bacillati</taxon>
        <taxon>Actinomycetota</taxon>
        <taxon>Actinomycetes</taxon>
        <taxon>Micrococcales</taxon>
        <taxon>Microbacteriaceae</taxon>
        <taxon>Cryobacterium</taxon>
    </lineage>
</organism>